<dbReference type="Pfam" id="PF01557">
    <property type="entry name" value="FAA_hydrolase"/>
    <property type="match status" value="1"/>
</dbReference>
<sequence>MRGMLEDGGIEAGAKAVTGAKRIPLDGLHYAPLLPDTDMIYCVGLNYAKHIAEMGREMPQYAALFPRTPRSQIGHNEPMILPRVSDKLDYEGELAFVIGKGGRYISEDKALDHVAGYSCYNDGSLRDFQRHTHQFLPGKNFWGTGAFGPWLVTPDEFGDVASHSVTTRLNGQVMQNAGFDDFLFTVPYLISYISSFTELLPGDVVITGTPGGVGTARKPPVYMKVGDVVEIEIDGIGVLRNTIVSEADVKVPGEA</sequence>
<proteinExistence type="inferred from homology"/>
<dbReference type="InterPro" id="IPR011234">
    <property type="entry name" value="Fumarylacetoacetase-like_C"/>
</dbReference>
<keyword evidence="4" id="KW-0413">Isomerase</keyword>
<dbReference type="Gene3D" id="3.90.850.10">
    <property type="entry name" value="Fumarylacetoacetase-like, C-terminal domain"/>
    <property type="match status" value="1"/>
</dbReference>
<dbReference type="Proteomes" id="UP000515317">
    <property type="component" value="Chromosome"/>
</dbReference>
<dbReference type="GO" id="GO:0046872">
    <property type="term" value="F:metal ion binding"/>
    <property type="evidence" value="ECO:0007669"/>
    <property type="project" value="UniProtKB-KW"/>
</dbReference>
<evidence type="ECO:0000259" key="3">
    <source>
        <dbReference type="Pfam" id="PF01557"/>
    </source>
</evidence>
<dbReference type="FunFam" id="3.90.850.10:FF:000002">
    <property type="entry name" value="2-hydroxyhepta-2,4-diene-1,7-dioate isomerase"/>
    <property type="match status" value="1"/>
</dbReference>
<name>A0A6S6QNW8_9HYPH</name>
<dbReference type="InterPro" id="IPR051121">
    <property type="entry name" value="FAH"/>
</dbReference>
<dbReference type="PANTHER" id="PTHR42796:SF4">
    <property type="entry name" value="FUMARYLACETOACETATE HYDROLASE DOMAIN-CONTAINING PROTEIN 2A"/>
    <property type="match status" value="1"/>
</dbReference>
<dbReference type="AlphaFoldDB" id="A0A6S6QNW8"/>
<protein>
    <submittedName>
        <fullName evidence="4">5-carboxymethyl-2-hydroxymuconate isomerase</fullName>
    </submittedName>
</protein>
<dbReference type="PANTHER" id="PTHR42796">
    <property type="entry name" value="FUMARYLACETOACETATE HYDROLASE DOMAIN-CONTAINING PROTEIN 2A-RELATED"/>
    <property type="match status" value="1"/>
</dbReference>
<dbReference type="SUPFAM" id="SSF56529">
    <property type="entry name" value="FAH"/>
    <property type="match status" value="1"/>
</dbReference>
<reference evidence="4 5" key="1">
    <citation type="submission" date="2020-08" db="EMBL/GenBank/DDBJ databases">
        <title>Genome sequence of Rhizobiales bacterium strain IZ6.</title>
        <authorList>
            <person name="Nakai R."/>
            <person name="Naganuma T."/>
        </authorList>
    </citation>
    <scope>NUCLEOTIDE SEQUENCE [LARGE SCALE GENOMIC DNA]</scope>
    <source>
        <strain evidence="4 5">IZ6</strain>
    </source>
</reference>
<evidence type="ECO:0000313" key="4">
    <source>
        <dbReference type="EMBL" id="BCJ89607.1"/>
    </source>
</evidence>
<feature type="domain" description="Fumarylacetoacetase-like C-terminal" evidence="3">
    <location>
        <begin position="40"/>
        <end position="244"/>
    </location>
</feature>
<dbReference type="EMBL" id="AP023361">
    <property type="protein sequence ID" value="BCJ89607.1"/>
    <property type="molecule type" value="Genomic_DNA"/>
</dbReference>
<keyword evidence="5" id="KW-1185">Reference proteome</keyword>
<organism evidence="4 5">
    <name type="scientific">Terrihabitans soli</name>
    <dbReference type="NCBI Taxonomy" id="708113"/>
    <lineage>
        <taxon>Bacteria</taxon>
        <taxon>Pseudomonadati</taxon>
        <taxon>Pseudomonadota</taxon>
        <taxon>Alphaproteobacteria</taxon>
        <taxon>Hyphomicrobiales</taxon>
        <taxon>Terrihabitans</taxon>
    </lineage>
</organism>
<keyword evidence="2" id="KW-0479">Metal-binding</keyword>
<evidence type="ECO:0000256" key="2">
    <source>
        <dbReference type="ARBA" id="ARBA00022723"/>
    </source>
</evidence>
<dbReference type="GO" id="GO:0016853">
    <property type="term" value="F:isomerase activity"/>
    <property type="evidence" value="ECO:0007669"/>
    <property type="project" value="UniProtKB-KW"/>
</dbReference>
<comment type="similarity">
    <text evidence="1">Belongs to the FAH family.</text>
</comment>
<dbReference type="InterPro" id="IPR036663">
    <property type="entry name" value="Fumarylacetoacetase_C_sf"/>
</dbReference>
<evidence type="ECO:0000313" key="5">
    <source>
        <dbReference type="Proteomes" id="UP000515317"/>
    </source>
</evidence>
<evidence type="ECO:0000256" key="1">
    <source>
        <dbReference type="ARBA" id="ARBA00010211"/>
    </source>
</evidence>
<gene>
    <name evidence="4" type="ORF">IZ6_03420</name>
</gene>
<accession>A0A6S6QNW8</accession>
<dbReference type="GO" id="GO:0019752">
    <property type="term" value="P:carboxylic acid metabolic process"/>
    <property type="evidence" value="ECO:0007669"/>
    <property type="project" value="UniProtKB-ARBA"/>
</dbReference>
<dbReference type="KEGG" id="tso:IZ6_03420"/>